<sequence length="78" mass="8208">MRATAPPRAGLTSRRPAPTIRAFRRCRPGSAFRPIHATGGASWISSSWPLPPWIASSVAPSCARVEPHGLKPPPVSGG</sequence>
<keyword evidence="2" id="KW-1185">Reference proteome</keyword>
<dbReference type="AlphaFoldDB" id="A0A0K8NZI6"/>
<reference evidence="2" key="1">
    <citation type="submission" date="2015-07" db="EMBL/GenBank/DDBJ databases">
        <title>Discovery of a poly(ethylene terephthalate assimilation.</title>
        <authorList>
            <person name="Yoshida S."/>
            <person name="Hiraga K."/>
            <person name="Takehana T."/>
            <person name="Taniguchi I."/>
            <person name="Yamaji H."/>
            <person name="Maeda Y."/>
            <person name="Toyohara K."/>
            <person name="Miyamoto K."/>
            <person name="Kimura Y."/>
            <person name="Oda K."/>
        </authorList>
    </citation>
    <scope>NUCLEOTIDE SEQUENCE [LARGE SCALE GENOMIC DNA]</scope>
    <source>
        <strain evidence="2">NBRC 110686 / TISTR 2288 / 201-F6</strain>
    </source>
</reference>
<evidence type="ECO:0000313" key="1">
    <source>
        <dbReference type="EMBL" id="GAP35340.1"/>
    </source>
</evidence>
<dbReference type="EMBL" id="BBYR01000018">
    <property type="protein sequence ID" value="GAP35340.1"/>
    <property type="molecule type" value="Genomic_DNA"/>
</dbReference>
<accession>A0A0K8NZI6</accession>
<dbReference type="Proteomes" id="UP000037660">
    <property type="component" value="Unassembled WGS sequence"/>
</dbReference>
<name>A0A0K8NZI6_PISS1</name>
<protein>
    <submittedName>
        <fullName evidence="1">Uncharacterized protein</fullName>
    </submittedName>
</protein>
<gene>
    <name evidence="1" type="ORF">ISF6_0938</name>
</gene>
<evidence type="ECO:0000313" key="2">
    <source>
        <dbReference type="Proteomes" id="UP000037660"/>
    </source>
</evidence>
<reference evidence="1 2" key="2">
    <citation type="journal article" date="2016" name="Science">
        <title>A bacterium that degrades and assimilates poly(ethylene terephthalate).</title>
        <authorList>
            <person name="Yoshida S."/>
            <person name="Hiraga K."/>
            <person name="Takehana T."/>
            <person name="Taniguchi I."/>
            <person name="Yamaji H."/>
            <person name="Maeda Y."/>
            <person name="Toyohara K."/>
            <person name="Miyamoto K."/>
            <person name="Kimura Y."/>
            <person name="Oda K."/>
        </authorList>
    </citation>
    <scope>NUCLEOTIDE SEQUENCE [LARGE SCALE GENOMIC DNA]</scope>
    <source>
        <strain evidence="2">NBRC 110686 / TISTR 2288 / 201-F6</strain>
    </source>
</reference>
<dbReference type="STRING" id="1547922.ISF6_0938"/>
<proteinExistence type="predicted"/>
<comment type="caution">
    <text evidence="1">The sequence shown here is derived from an EMBL/GenBank/DDBJ whole genome shotgun (WGS) entry which is preliminary data.</text>
</comment>
<organism evidence="1 2">
    <name type="scientific">Piscinibacter sakaiensis</name>
    <name type="common">Ideonella sakaiensis</name>
    <dbReference type="NCBI Taxonomy" id="1547922"/>
    <lineage>
        <taxon>Bacteria</taxon>
        <taxon>Pseudomonadati</taxon>
        <taxon>Pseudomonadota</taxon>
        <taxon>Betaproteobacteria</taxon>
        <taxon>Burkholderiales</taxon>
        <taxon>Sphaerotilaceae</taxon>
        <taxon>Piscinibacter</taxon>
    </lineage>
</organism>